<feature type="domain" description="Putative collagen-binding" evidence="2">
    <location>
        <begin position="265"/>
        <end position="356"/>
    </location>
</feature>
<sequence>MASPPWRKSSGRKTGRIKQRSAKTVATCRYPKKPNRMGRWSSPANVSKATARCGFITPFSCRWGSRRNATARATGATTSTSTASSLWILGGDRSAEGVEEIWRALAKGIDDGAGYRGLKTYHPFGEHSSSEWLHHEDWIDFHMIQSGHGRLCMPTWEMITADYNLHPVRPVLDGEPNYEDIPIGFKARNGYFNDYHVRRQVYRSVFAGGFGVTYGHNSVWQMYDQRHQPVLDPLFTWREALDRPGAFQMVHLKNLMLSRPFFERVPGQDLLLTEHAHPEQYICVTRDQNFTYAMAYFPQGGLTAGFHLEPFLGSKVRVWWYDPCSGEARLQGEEPIRRAMSFTSPSEMPDCVLVLDDADAGYPPPGSVGA</sequence>
<comment type="caution">
    <text evidence="4">The sequence shown here is derived from an EMBL/GenBank/DDBJ whole genome shotgun (WGS) entry which is preliminary data.</text>
</comment>
<gene>
    <name evidence="4" type="ORF">ENT37_00100</name>
</gene>
<dbReference type="PANTHER" id="PTHR37836">
    <property type="entry name" value="LMO1036 PROTEIN"/>
    <property type="match status" value="1"/>
</dbReference>
<feature type="region of interest" description="Disordered" evidence="1">
    <location>
        <begin position="1"/>
        <end position="21"/>
    </location>
</feature>
<dbReference type="AlphaFoldDB" id="A0A7C4KFA7"/>
<dbReference type="EMBL" id="DSYK01000004">
    <property type="protein sequence ID" value="HGS20254.1"/>
    <property type="molecule type" value="Genomic_DNA"/>
</dbReference>
<evidence type="ECO:0000313" key="4">
    <source>
        <dbReference type="EMBL" id="HGS20254.1"/>
    </source>
</evidence>
<dbReference type="Pfam" id="PF12904">
    <property type="entry name" value="Collagen_bind_2"/>
    <property type="match status" value="1"/>
</dbReference>
<organism evidence="4">
    <name type="scientific">Anaerolinea thermolimosa</name>
    <dbReference type="NCBI Taxonomy" id="229919"/>
    <lineage>
        <taxon>Bacteria</taxon>
        <taxon>Bacillati</taxon>
        <taxon>Chloroflexota</taxon>
        <taxon>Anaerolineae</taxon>
        <taxon>Anaerolineales</taxon>
        <taxon>Anaerolineaceae</taxon>
        <taxon>Anaerolinea</taxon>
    </lineage>
</organism>
<accession>A0A7C4KFA7</accession>
<proteinExistence type="predicted"/>
<evidence type="ECO:0000256" key="1">
    <source>
        <dbReference type="SAM" id="MobiDB-lite"/>
    </source>
</evidence>
<evidence type="ECO:0000259" key="2">
    <source>
        <dbReference type="Pfam" id="PF12904"/>
    </source>
</evidence>
<feature type="domain" description="Apiosidase-like catalytic" evidence="3">
    <location>
        <begin position="85"/>
        <end position="263"/>
    </location>
</feature>
<evidence type="ECO:0000259" key="3">
    <source>
        <dbReference type="Pfam" id="PF13204"/>
    </source>
</evidence>
<dbReference type="PANTHER" id="PTHR37836:SF3">
    <property type="entry name" value="ENDOGLUCANASE"/>
    <property type="match status" value="1"/>
</dbReference>
<reference evidence="4" key="1">
    <citation type="journal article" date="2020" name="mSystems">
        <title>Genome- and Community-Level Interaction Insights into Carbon Utilization and Element Cycling Functions of Hydrothermarchaeota in Hydrothermal Sediment.</title>
        <authorList>
            <person name="Zhou Z."/>
            <person name="Liu Y."/>
            <person name="Xu W."/>
            <person name="Pan J."/>
            <person name="Luo Z.H."/>
            <person name="Li M."/>
        </authorList>
    </citation>
    <scope>NUCLEOTIDE SEQUENCE [LARGE SCALE GENOMIC DNA]</scope>
    <source>
        <strain evidence="4">SpSt-573</strain>
    </source>
</reference>
<dbReference type="InterPro" id="IPR025277">
    <property type="entry name" value="Apiosidase-like_cat_dom"/>
</dbReference>
<dbReference type="Gene3D" id="3.20.20.80">
    <property type="entry name" value="Glycosidases"/>
    <property type="match status" value="1"/>
</dbReference>
<dbReference type="InterPro" id="IPR024749">
    <property type="entry name" value="Collagen-bd_put"/>
</dbReference>
<protein>
    <submittedName>
        <fullName evidence="4">DUF4038 domain-containing protein</fullName>
    </submittedName>
</protein>
<feature type="compositionally biased region" description="Basic residues" evidence="1">
    <location>
        <begin position="9"/>
        <end position="21"/>
    </location>
</feature>
<name>A0A7C4KFA7_9CHLR</name>
<dbReference type="Pfam" id="PF13204">
    <property type="entry name" value="Apiosidase"/>
    <property type="match status" value="1"/>
</dbReference>